<reference evidence="1 2" key="2">
    <citation type="submission" date="2008-11" db="EMBL/GenBank/DDBJ databases">
        <authorList>
            <person name="Fulton L."/>
            <person name="Clifton S."/>
            <person name="Fulton B."/>
            <person name="Xu J."/>
            <person name="Minx P."/>
            <person name="Pepin K.H."/>
            <person name="Johnson M."/>
            <person name="Bhonagiri V."/>
            <person name="Nash W.E."/>
            <person name="Mardis E.R."/>
            <person name="Wilson R.K."/>
        </authorList>
    </citation>
    <scope>NUCLEOTIDE SEQUENCE [LARGE SCALE GENOMIC DNA]</scope>
    <source>
        <strain evidence="1 2">ATCC 43243</strain>
    </source>
</reference>
<dbReference type="GO" id="GO:0000166">
    <property type="term" value="F:nucleotide binding"/>
    <property type="evidence" value="ECO:0007669"/>
    <property type="project" value="InterPro"/>
</dbReference>
<dbReference type="AlphaFoldDB" id="B7ATE3"/>
<evidence type="ECO:0000313" key="2">
    <source>
        <dbReference type="Proteomes" id="UP000003136"/>
    </source>
</evidence>
<name>B7ATE3_9FIRM</name>
<evidence type="ECO:0000313" key="1">
    <source>
        <dbReference type="EMBL" id="EEC56927.1"/>
    </source>
</evidence>
<keyword evidence="2" id="KW-1185">Reference proteome</keyword>
<dbReference type="STRING" id="483218.BACPEC_01413"/>
<sequence>MILVTGGMAQGKLDYAMSRLGVTDYDDGVVGDTDCIYNLQKAVMNEDFDSRLDEYIMLHPHCVIICDEIGSGIVPLRREDREWREKTGRVCCELANKADAVYRVFCGIGMQLK</sequence>
<dbReference type="GO" id="GO:0043752">
    <property type="term" value="F:adenosylcobinamide kinase activity"/>
    <property type="evidence" value="ECO:0007669"/>
    <property type="project" value="InterPro"/>
</dbReference>
<dbReference type="Proteomes" id="UP000003136">
    <property type="component" value="Unassembled WGS sequence"/>
</dbReference>
<dbReference type="Gene3D" id="3.40.50.300">
    <property type="entry name" value="P-loop containing nucleotide triphosphate hydrolases"/>
    <property type="match status" value="1"/>
</dbReference>
<dbReference type="SUPFAM" id="SSF52540">
    <property type="entry name" value="P-loop containing nucleoside triphosphate hydrolases"/>
    <property type="match status" value="1"/>
</dbReference>
<organism evidence="1 2">
    <name type="scientific">[Bacteroides] pectinophilus ATCC 43243</name>
    <dbReference type="NCBI Taxonomy" id="483218"/>
    <lineage>
        <taxon>Bacteria</taxon>
        <taxon>Bacillati</taxon>
        <taxon>Bacillota</taxon>
        <taxon>Clostridia</taxon>
        <taxon>Eubacteriales</taxon>
    </lineage>
</organism>
<dbReference type="UniPathway" id="UPA00148">
    <property type="reaction ID" value="UER00236"/>
</dbReference>
<protein>
    <submittedName>
        <fullName evidence="1">Uncharacterized protein</fullName>
    </submittedName>
</protein>
<accession>B7ATE3</accession>
<proteinExistence type="predicted"/>
<gene>
    <name evidence="1" type="ORF">BACPEC_01413</name>
</gene>
<dbReference type="InterPro" id="IPR027417">
    <property type="entry name" value="P-loop_NTPase"/>
</dbReference>
<dbReference type="Pfam" id="PF02283">
    <property type="entry name" value="CobU"/>
    <property type="match status" value="1"/>
</dbReference>
<comment type="caution">
    <text evidence="1">The sequence shown here is derived from an EMBL/GenBank/DDBJ whole genome shotgun (WGS) entry which is preliminary data.</text>
</comment>
<dbReference type="InterPro" id="IPR003203">
    <property type="entry name" value="CobU/CobP"/>
</dbReference>
<dbReference type="GO" id="GO:0009236">
    <property type="term" value="P:cobalamin biosynthetic process"/>
    <property type="evidence" value="ECO:0007669"/>
    <property type="project" value="UniProtKB-UniPathway"/>
</dbReference>
<dbReference type="eggNOG" id="COG2087">
    <property type="taxonomic scope" value="Bacteria"/>
</dbReference>
<dbReference type="HOGENOM" id="CLU_135056_0_0_9"/>
<dbReference type="EMBL" id="ABVQ01000036">
    <property type="protein sequence ID" value="EEC56927.1"/>
    <property type="molecule type" value="Genomic_DNA"/>
</dbReference>
<reference evidence="1 2" key="1">
    <citation type="submission" date="2008-11" db="EMBL/GenBank/DDBJ databases">
        <title>Draft genome sequence of Bacteroides pectinophilus (ATCC 43243).</title>
        <authorList>
            <person name="Sudarsanam P."/>
            <person name="Ley R."/>
            <person name="Guruge J."/>
            <person name="Turnbaugh P.J."/>
            <person name="Mahowald M."/>
            <person name="Liep D."/>
            <person name="Gordon J."/>
        </authorList>
    </citation>
    <scope>NUCLEOTIDE SEQUENCE [LARGE SCALE GENOMIC DNA]</scope>
    <source>
        <strain evidence="1 2">ATCC 43243</strain>
    </source>
</reference>